<evidence type="ECO:0000313" key="2">
    <source>
        <dbReference type="Proteomes" id="UP001177140"/>
    </source>
</evidence>
<sequence length="831" mass="95908">MKEQDLLDSNDAKFPKFNKAKHQILCSELKQLYVAITRTRQRLWICEKIDDFSKPMFDYWKKLCLVQERVLDESLVQAMQVTSSKEEWISRGIKLLDEGNFEMATMCFERAGDSFLEKLAKASGLRAAGVHMLDSNIKLARVALVEAAEIYESIGKADFAAKCFMELKDFKRAGMIYLENCGESRLEDAAGSENFMEAASVARLKGDCLLEADMLEKAGLLVDAAEVILFYVLCNSVWANGNTGWPLKKFPNKEKLLAKASILSETNSGLSEMMDCFIASQRFKSLRGEIISLRKIIDYHLDLAPSEYFWVDNVVFITTEHVEISISKNRVSIETLTYFWSLWKEKIVNILNYLNSLGTQDKQDYKSFEDFCLGYLGVLCMQVLEKLESLYEISGFHKVGNDYVQNHSGPFRRGVTALYSYQVAKSIVQSKIPDKKLPRELLKFFKNSKQNFFAMFCMRDPKHMRFKHMIDLRLTELSKDLINANTIKIMSTKRRLTYVQMWSVVLQIFMFGNLSEELYQVILQRSDLSSAYEVFIRQLKECKISGLVSVSLVSNFEKSLQETFNRDWTKDHDYMPPSWFAYFLERLLFLASSWHGSFYTIKSSVLETIPWGNLRCNSSSLSEANAKLVVLVTLICLNSGRHFDLLYSLLSRYDIITVLPPAFVKILEKRGARPFGNLLADILEEIGDPLVCLRSGNIQREFLSHSVLEIDVDLIHSREDIFRILYQCDRNHEMENENPSDGNDSFSNFDHMGYTECPIESDGDIPDYFTERGRFRTETGEFDFGSFLQIFKNVSRVYMFSKGIYEDISFYNCKPQMKVCFMVLFLFVFLS</sequence>
<accession>A0AA41S1H4</accession>
<dbReference type="PANTHER" id="PTHR21529">
    <property type="entry name" value="MAMMARY TURMOR VIRUS RECEPTOR HOMOLOG 1, 2 MTVR1, 2"/>
    <property type="match status" value="1"/>
</dbReference>
<reference evidence="1" key="1">
    <citation type="submission" date="2022-03" db="EMBL/GenBank/DDBJ databases">
        <title>A functionally conserved STORR gene fusion in Papaver species that diverged 16.8 million years ago.</title>
        <authorList>
            <person name="Catania T."/>
        </authorList>
    </citation>
    <scope>NUCLEOTIDE SEQUENCE</scope>
    <source>
        <strain evidence="1">S-191538</strain>
    </source>
</reference>
<dbReference type="PANTHER" id="PTHR21529:SF4">
    <property type="entry name" value="TPR AND ANKYRIN REPEAT-CONTAINING PROTEIN 1"/>
    <property type="match status" value="1"/>
</dbReference>
<organism evidence="1 2">
    <name type="scientific">Papaver nudicaule</name>
    <name type="common">Iceland poppy</name>
    <dbReference type="NCBI Taxonomy" id="74823"/>
    <lineage>
        <taxon>Eukaryota</taxon>
        <taxon>Viridiplantae</taxon>
        <taxon>Streptophyta</taxon>
        <taxon>Embryophyta</taxon>
        <taxon>Tracheophyta</taxon>
        <taxon>Spermatophyta</taxon>
        <taxon>Magnoliopsida</taxon>
        <taxon>Ranunculales</taxon>
        <taxon>Papaveraceae</taxon>
        <taxon>Papaveroideae</taxon>
        <taxon>Papaver</taxon>
    </lineage>
</organism>
<gene>
    <name evidence="1" type="ORF">MKW94_019847</name>
</gene>
<dbReference type="EMBL" id="JAJJMA010078437">
    <property type="protein sequence ID" value="MCL7028347.1"/>
    <property type="molecule type" value="Genomic_DNA"/>
</dbReference>
<dbReference type="SUPFAM" id="SSF48452">
    <property type="entry name" value="TPR-like"/>
    <property type="match status" value="1"/>
</dbReference>
<comment type="caution">
    <text evidence="1">The sequence shown here is derived from an EMBL/GenBank/DDBJ whole genome shotgun (WGS) entry which is preliminary data.</text>
</comment>
<dbReference type="InterPro" id="IPR011990">
    <property type="entry name" value="TPR-like_helical_dom_sf"/>
</dbReference>
<dbReference type="Proteomes" id="UP001177140">
    <property type="component" value="Unassembled WGS sequence"/>
</dbReference>
<keyword evidence="2" id="KW-1185">Reference proteome</keyword>
<evidence type="ECO:0000313" key="1">
    <source>
        <dbReference type="EMBL" id="MCL7028347.1"/>
    </source>
</evidence>
<protein>
    <submittedName>
        <fullName evidence="1">Uncharacterized protein</fullName>
    </submittedName>
</protein>
<name>A0AA41S1H4_PAPNU</name>
<dbReference type="AlphaFoldDB" id="A0AA41S1H4"/>
<proteinExistence type="predicted"/>
<dbReference type="InterPro" id="IPR039904">
    <property type="entry name" value="TRANK1"/>
</dbReference>